<reference evidence="3" key="1">
    <citation type="submission" date="2020-05" db="EMBL/GenBank/DDBJ databases">
        <authorList>
            <person name="Chiriac C."/>
            <person name="Salcher M."/>
            <person name="Ghai R."/>
            <person name="Kavagutti S V."/>
        </authorList>
    </citation>
    <scope>NUCLEOTIDE SEQUENCE</scope>
</reference>
<keyword evidence="1" id="KW-0812">Transmembrane</keyword>
<keyword evidence="1" id="KW-0472">Membrane</keyword>
<proteinExistence type="predicted"/>
<gene>
    <name evidence="2" type="ORF">UFOPK1684_00514</name>
    <name evidence="3" type="ORF">UFOPK2158_00562</name>
</gene>
<feature type="transmembrane region" description="Helical" evidence="1">
    <location>
        <begin position="22"/>
        <end position="42"/>
    </location>
</feature>
<evidence type="ECO:0000313" key="2">
    <source>
        <dbReference type="EMBL" id="CAB4567624.1"/>
    </source>
</evidence>
<organism evidence="3">
    <name type="scientific">freshwater metagenome</name>
    <dbReference type="NCBI Taxonomy" id="449393"/>
    <lineage>
        <taxon>unclassified sequences</taxon>
        <taxon>metagenomes</taxon>
        <taxon>ecological metagenomes</taxon>
    </lineage>
</organism>
<dbReference type="EMBL" id="CAEZTM010000016">
    <property type="protein sequence ID" value="CAB4567624.1"/>
    <property type="molecule type" value="Genomic_DNA"/>
</dbReference>
<accession>A0A6J6JWJ3</accession>
<dbReference type="EMBL" id="CAEZVY010000046">
    <property type="protein sequence ID" value="CAB4640655.1"/>
    <property type="molecule type" value="Genomic_DNA"/>
</dbReference>
<evidence type="ECO:0000313" key="3">
    <source>
        <dbReference type="EMBL" id="CAB4640655.1"/>
    </source>
</evidence>
<protein>
    <submittedName>
        <fullName evidence="3">Unannotated protein</fullName>
    </submittedName>
</protein>
<sequence>MSIADVVMASGEVVNELPFPTWVYGVVFLVGFFALAMVTYSYRNVANRHRHKSGGADHSHAGHH</sequence>
<evidence type="ECO:0000256" key="1">
    <source>
        <dbReference type="SAM" id="Phobius"/>
    </source>
</evidence>
<name>A0A6J6JWJ3_9ZZZZ</name>
<keyword evidence="1" id="KW-1133">Transmembrane helix</keyword>
<dbReference type="AlphaFoldDB" id="A0A6J6JWJ3"/>